<dbReference type="EC" id="3.5.1.-" evidence="2"/>
<feature type="domain" description="Macro" evidence="1">
    <location>
        <begin position="1"/>
        <end position="162"/>
    </location>
</feature>
<dbReference type="PANTHER" id="PTHR11106:SF27">
    <property type="entry name" value="MACRO DOMAIN-CONTAINING PROTEIN"/>
    <property type="match status" value="1"/>
</dbReference>
<dbReference type="GO" id="GO:0016787">
    <property type="term" value="F:hydrolase activity"/>
    <property type="evidence" value="ECO:0007669"/>
    <property type="project" value="UniProtKB-KW"/>
</dbReference>
<dbReference type="PROSITE" id="PS51154">
    <property type="entry name" value="MACRO"/>
    <property type="match status" value="1"/>
</dbReference>
<evidence type="ECO:0000259" key="1">
    <source>
        <dbReference type="PROSITE" id="PS51154"/>
    </source>
</evidence>
<evidence type="ECO:0000313" key="2">
    <source>
        <dbReference type="EMBL" id="SMX36661.1"/>
    </source>
</evidence>
<dbReference type="PANTHER" id="PTHR11106">
    <property type="entry name" value="GANGLIOSIDE INDUCED DIFFERENTIATION ASSOCIATED PROTEIN 2-RELATED"/>
    <property type="match status" value="1"/>
</dbReference>
<accession>A0A238K163</accession>
<dbReference type="AlphaFoldDB" id="A0A238K163"/>
<dbReference type="InterPro" id="IPR002589">
    <property type="entry name" value="Macro_dom"/>
</dbReference>
<name>A0A238K163_9RHOB</name>
<dbReference type="OrthoDB" id="6194521at2"/>
<dbReference type="Gene3D" id="3.40.220.10">
    <property type="entry name" value="Leucine Aminopeptidase, subunit E, domain 1"/>
    <property type="match status" value="1"/>
</dbReference>
<dbReference type="SUPFAM" id="SSF52949">
    <property type="entry name" value="Macro domain-like"/>
    <property type="match status" value="1"/>
</dbReference>
<dbReference type="Proteomes" id="UP000207598">
    <property type="component" value="Unassembled WGS sequence"/>
</dbReference>
<dbReference type="InterPro" id="IPR043472">
    <property type="entry name" value="Macro_dom-like"/>
</dbReference>
<protein>
    <submittedName>
        <fullName evidence="2">O-acetyl-ADP-ribose deacetylase</fullName>
        <ecNumber evidence="2">3.5.1.-</ecNumber>
    </submittedName>
</protein>
<proteinExistence type="predicted"/>
<dbReference type="SMART" id="SM00506">
    <property type="entry name" value="A1pp"/>
    <property type="match status" value="1"/>
</dbReference>
<dbReference type="EMBL" id="FXYF01000002">
    <property type="protein sequence ID" value="SMX36661.1"/>
    <property type="molecule type" value="Genomic_DNA"/>
</dbReference>
<evidence type="ECO:0000313" key="3">
    <source>
        <dbReference type="Proteomes" id="UP000207598"/>
    </source>
</evidence>
<gene>
    <name evidence="2" type="primary">ymdB</name>
    <name evidence="2" type="ORF">MAA8898_00953</name>
</gene>
<dbReference type="Pfam" id="PF01661">
    <property type="entry name" value="Macro"/>
    <property type="match status" value="1"/>
</dbReference>
<dbReference type="RefSeq" id="WP_094019810.1">
    <property type="nucleotide sequence ID" value="NZ_FXYF01000002.1"/>
</dbReference>
<reference evidence="2 3" key="1">
    <citation type="submission" date="2017-05" db="EMBL/GenBank/DDBJ databases">
        <authorList>
            <person name="Song R."/>
            <person name="Chenine A.L."/>
            <person name="Ruprecht R.M."/>
        </authorList>
    </citation>
    <scope>NUCLEOTIDE SEQUENCE [LARGE SCALE GENOMIC DNA]</scope>
    <source>
        <strain evidence="2 3">CECT 8898</strain>
    </source>
</reference>
<organism evidence="2 3">
    <name type="scientific">Maliponia aquimaris</name>
    <dbReference type="NCBI Taxonomy" id="1673631"/>
    <lineage>
        <taxon>Bacteria</taxon>
        <taxon>Pseudomonadati</taxon>
        <taxon>Pseudomonadota</taxon>
        <taxon>Alphaproteobacteria</taxon>
        <taxon>Rhodobacterales</taxon>
        <taxon>Paracoccaceae</taxon>
        <taxon>Maliponia</taxon>
    </lineage>
</organism>
<keyword evidence="2" id="KW-0378">Hydrolase</keyword>
<sequence>MSVEIRQADLARLEVDAVVHAGNRSLTQAGSPDDTLLKAGGAGLREACRRLGGCEVGEAKLTLGHDLPARYVIHTVGPVWKGGTHHEAKLLKRCYSECLRLAEEAGCESVAFPAISTGLFGFPREQAAQIAAGVVSTSALRVILVADNSVTERHLRAAVQHR</sequence>
<keyword evidence="3" id="KW-1185">Reference proteome</keyword>